<name>A0A857KSF0_9ACTN</name>
<dbReference type="RefSeq" id="WP_005188984.1">
    <property type="nucleotide sequence ID" value="NZ_CP045804.1"/>
</dbReference>
<gene>
    <name evidence="4" type="ORF">GII30_01520</name>
</gene>
<dbReference type="PANTHER" id="PTHR19372">
    <property type="entry name" value="SULFITE REDUCTASE"/>
    <property type="match status" value="1"/>
</dbReference>
<feature type="transmembrane region" description="Helical" evidence="2">
    <location>
        <begin position="120"/>
        <end position="141"/>
    </location>
</feature>
<feature type="transmembrane region" description="Helical" evidence="2">
    <location>
        <begin position="94"/>
        <end position="114"/>
    </location>
</feature>
<evidence type="ECO:0000259" key="3">
    <source>
        <dbReference type="Pfam" id="PF00174"/>
    </source>
</evidence>
<feature type="transmembrane region" description="Helical" evidence="2">
    <location>
        <begin position="153"/>
        <end position="175"/>
    </location>
</feature>
<keyword evidence="2" id="KW-1133">Transmembrane helix</keyword>
<dbReference type="EMBL" id="CP045810">
    <property type="protein sequence ID" value="QHN38040.1"/>
    <property type="molecule type" value="Genomic_DNA"/>
</dbReference>
<keyword evidence="2" id="KW-0812">Transmembrane</keyword>
<dbReference type="GO" id="GO:0020037">
    <property type="term" value="F:heme binding"/>
    <property type="evidence" value="ECO:0007669"/>
    <property type="project" value="TreeGrafter"/>
</dbReference>
<dbReference type="Gene3D" id="2.60.40.650">
    <property type="match status" value="1"/>
</dbReference>
<dbReference type="SUPFAM" id="SSF81296">
    <property type="entry name" value="E set domains"/>
    <property type="match status" value="1"/>
</dbReference>
<keyword evidence="2" id="KW-0472">Membrane</keyword>
<proteinExistence type="predicted"/>
<dbReference type="GO" id="GO:0043546">
    <property type="term" value="F:molybdopterin cofactor binding"/>
    <property type="evidence" value="ECO:0007669"/>
    <property type="project" value="TreeGrafter"/>
</dbReference>
<dbReference type="PANTHER" id="PTHR19372:SF7">
    <property type="entry name" value="SULFITE OXIDASE, MITOCHONDRIAL"/>
    <property type="match status" value="1"/>
</dbReference>
<feature type="region of interest" description="Disordered" evidence="1">
    <location>
        <begin position="479"/>
        <end position="506"/>
    </location>
</feature>
<feature type="domain" description="Oxidoreductase molybdopterin-binding" evidence="3">
    <location>
        <begin position="234"/>
        <end position="383"/>
    </location>
</feature>
<sequence>MGTSRDGLDTVSGLLAVGAALAAGELVAAATGSGSSPYVAVGSTLVDHMPSGVREWAIETFGTSDKHALFIGMGVVIALFAAFVGPLERRRRPAGSVVIAVFAIAGLVAALGRPAASVSYAWPSIVAGVVGVLVLRLLVGLADTPHVAGGTPLTRRFVLTAGAVAVTAAAAAALARTLLADTAHAVAERARLLLPTPADPARPVPAAADLGNLSGANHFITDNADFYRIDTALVVPTLSTDTWRLRVHGLVEHEFTIGWDELLAIPMTERLVTLTCVSNGVGGDLISNARWLGVPMRELLNRAGVRPGADMLLSTSADGWTAGTPVAAIADGRDALLAVGMNGGPLPLEHGYPVRQVIPGLYGYVSATKWVVDWELTTFDKATAYWTDRGWSAKGPIKLASRIDRPTKTEQDAGDIVLAGTAWMQHTGIAAVQVRIDDGPWQQARLAADYSDDTWRLWRFTWPATPGRHRVECRAVGKDGEVQTEKEADPVPDGATGLHSRSYVVR</sequence>
<dbReference type="AlphaFoldDB" id="A0A857KSF0"/>
<evidence type="ECO:0000256" key="1">
    <source>
        <dbReference type="SAM" id="MobiDB-lite"/>
    </source>
</evidence>
<dbReference type="Pfam" id="PF00174">
    <property type="entry name" value="Oxidored_molyb"/>
    <property type="match status" value="1"/>
</dbReference>
<dbReference type="InterPro" id="IPR000572">
    <property type="entry name" value="OxRdtase_Mopterin-bd_dom"/>
</dbReference>
<evidence type="ECO:0000313" key="4">
    <source>
        <dbReference type="EMBL" id="QHN38040.1"/>
    </source>
</evidence>
<evidence type="ECO:0000256" key="2">
    <source>
        <dbReference type="SAM" id="Phobius"/>
    </source>
</evidence>
<dbReference type="GO" id="GO:0006790">
    <property type="term" value="P:sulfur compound metabolic process"/>
    <property type="evidence" value="ECO:0007669"/>
    <property type="project" value="TreeGrafter"/>
</dbReference>
<dbReference type="InterPro" id="IPR036374">
    <property type="entry name" value="OxRdtase_Mopterin-bd_sf"/>
</dbReference>
<dbReference type="Gene3D" id="3.90.420.10">
    <property type="entry name" value="Oxidoreductase, molybdopterin-binding domain"/>
    <property type="match status" value="1"/>
</dbReference>
<feature type="compositionally biased region" description="Basic and acidic residues" evidence="1">
    <location>
        <begin position="479"/>
        <end position="489"/>
    </location>
</feature>
<protein>
    <submittedName>
        <fullName evidence="4">Molybdopterin-dependent oxidoreductase</fullName>
    </submittedName>
</protein>
<dbReference type="SUPFAM" id="SSF56524">
    <property type="entry name" value="Oxidoreductase molybdopterin-binding domain"/>
    <property type="match status" value="1"/>
</dbReference>
<reference evidence="4" key="1">
    <citation type="journal article" date="2021" name="Nat. Microbiol.">
        <title>Cocultivation of an ultrasmall environmental parasitic bacterium with lytic ability against bacteria associated with wastewater foams.</title>
        <authorList>
            <person name="Batinovic S."/>
            <person name="Rose J.J.A."/>
            <person name="Ratcliffe J."/>
            <person name="Seviour R.J."/>
            <person name="Petrovski S."/>
        </authorList>
    </citation>
    <scope>NUCLEOTIDE SEQUENCE</scope>
    <source>
        <strain evidence="4">CON44</strain>
    </source>
</reference>
<organism evidence="4">
    <name type="scientific">Gordonia amarae</name>
    <dbReference type="NCBI Taxonomy" id="36821"/>
    <lineage>
        <taxon>Bacteria</taxon>
        <taxon>Bacillati</taxon>
        <taxon>Actinomycetota</taxon>
        <taxon>Actinomycetes</taxon>
        <taxon>Mycobacteriales</taxon>
        <taxon>Gordoniaceae</taxon>
        <taxon>Gordonia</taxon>
    </lineage>
</organism>
<accession>A0A857KSF0</accession>
<dbReference type="GO" id="GO:0008482">
    <property type="term" value="F:sulfite oxidase activity"/>
    <property type="evidence" value="ECO:0007669"/>
    <property type="project" value="TreeGrafter"/>
</dbReference>
<dbReference type="InterPro" id="IPR014756">
    <property type="entry name" value="Ig_E-set"/>
</dbReference>
<feature type="transmembrane region" description="Helical" evidence="2">
    <location>
        <begin position="68"/>
        <end position="87"/>
    </location>
</feature>